<keyword evidence="6" id="KW-0597">Phosphoprotein</keyword>
<evidence type="ECO:0000256" key="15">
    <source>
        <dbReference type="ARBA" id="ARBA00023011"/>
    </source>
</evidence>
<dbReference type="FunFam" id="3.40.50.80:FF:000005">
    <property type="entry name" value="NADH-cytochrome b5 reductase"/>
    <property type="match status" value="1"/>
</dbReference>
<feature type="binding site" evidence="30">
    <location>
        <position position="223"/>
    </location>
    <ligand>
        <name>FAD</name>
        <dbReference type="ChEBI" id="CHEBI:57692"/>
    </ligand>
</feature>
<keyword evidence="20" id="KW-1207">Sterol metabolism</keyword>
<evidence type="ECO:0000256" key="8">
    <source>
        <dbReference type="ARBA" id="ARBA00022778"/>
    </source>
</evidence>
<dbReference type="STRING" id="59729.ENSTGUP00000012512"/>
<evidence type="ECO:0000256" key="4">
    <source>
        <dbReference type="ARBA" id="ARBA00022516"/>
    </source>
</evidence>
<comment type="function">
    <text evidence="23">Catalyzes the reduction of two molecules of cytochrome b5 using NADH as the electron donor.</text>
</comment>
<dbReference type="FunFam" id="2.40.30.10:FF:000021">
    <property type="entry name" value="NADH-cytochrome b5 reductase"/>
    <property type="match status" value="1"/>
</dbReference>
<feature type="binding site" evidence="30">
    <location>
        <position position="225"/>
    </location>
    <ligand>
        <name>FAD</name>
        <dbReference type="ChEBI" id="CHEBI:57692"/>
    </ligand>
</feature>
<proteinExistence type="inferred from homology"/>
<evidence type="ECO:0000256" key="18">
    <source>
        <dbReference type="ARBA" id="ARBA00023128"/>
    </source>
</evidence>
<dbReference type="PANTHER" id="PTHR19370">
    <property type="entry name" value="NADH-CYTOCHROME B5 REDUCTASE"/>
    <property type="match status" value="1"/>
</dbReference>
<keyword evidence="11 30" id="KW-0274">FAD</keyword>
<evidence type="ECO:0000313" key="33">
    <source>
        <dbReference type="Proteomes" id="UP000007754"/>
    </source>
</evidence>
<dbReference type="GO" id="GO:0005811">
    <property type="term" value="C:lipid droplet"/>
    <property type="evidence" value="ECO:0007669"/>
    <property type="project" value="Ensembl"/>
</dbReference>
<dbReference type="AlphaFoldDB" id="H0ZPI0"/>
<dbReference type="InterPro" id="IPR017927">
    <property type="entry name" value="FAD-bd_FR_type"/>
</dbReference>
<feature type="binding site" evidence="30">
    <location>
        <position position="242"/>
    </location>
    <ligand>
        <name>FAD</name>
        <dbReference type="ChEBI" id="CHEBI:57692"/>
    </ligand>
</feature>
<dbReference type="PROSITE" id="PS51384">
    <property type="entry name" value="FAD_FR"/>
    <property type="match status" value="1"/>
</dbReference>
<evidence type="ECO:0000256" key="1">
    <source>
        <dbReference type="ARBA" id="ARBA00001974"/>
    </source>
</evidence>
<feature type="domain" description="FAD-binding FR-type" evidence="31">
    <location>
        <begin position="154"/>
        <end position="266"/>
    </location>
</feature>
<name>H0ZPI0_TAEGU</name>
<comment type="subunit">
    <text evidence="28">Component of a complex composed of cytochrome b5, NADH-cytochrome b5 reductase (CYB5R3) and MTARC2. Interacts with MTLN; the interaction is required to maintain cellular lipid composition and leads to stimulation of mitochondrial respiratory complex I activity.</text>
</comment>
<keyword evidence="13" id="KW-0007">Acetylation</keyword>
<keyword evidence="4" id="KW-0444">Lipid biosynthesis</keyword>
<evidence type="ECO:0000256" key="19">
    <source>
        <dbReference type="ARBA" id="ARBA00023136"/>
    </source>
</evidence>
<dbReference type="InterPro" id="IPR008333">
    <property type="entry name" value="Cbr1-like_FAD-bd_dom"/>
</dbReference>
<evidence type="ECO:0000256" key="7">
    <source>
        <dbReference type="ARBA" id="ARBA00022630"/>
    </source>
</evidence>
<evidence type="ECO:0000256" key="25">
    <source>
        <dbReference type="ARBA" id="ARBA00037821"/>
    </source>
</evidence>
<evidence type="ECO:0000256" key="2">
    <source>
        <dbReference type="ARBA" id="ARBA00006105"/>
    </source>
</evidence>
<dbReference type="Proteomes" id="UP000007754">
    <property type="component" value="Chromosome 1A"/>
</dbReference>
<dbReference type="InterPro" id="IPR001433">
    <property type="entry name" value="OxRdtase_FAD/NAD-bd"/>
</dbReference>
<sequence length="430" mass="48678">MQVPVNFIKGFNNTKEENLINLWTLNRRKDCRNLGLRRNFPCADKAQEGARGAALTQRRDVTGRSGTGAFTVRDVTGRAGLWRRHGAGRARRGSARTVTAPGGAGRCPRCAGAAMGAQLSVLRQVVTYPIWFIYTAFMRLFRNPQPAITLKDPEVKYALRLIDKEEVSHDTRRFRFALPSMEHVLGLPLGQHIYLSARIDGALVVRPYTPVSSDDDKGFVDLVVKVYFRGVHPKFPDGGKMSQYLDSLKIGDTIDFRGPSGLLVYKGKGKFDIRPEKKAEPVTKTVKYVGMIAGGTGITPMLQIIRAIIKDKDDPTICQLLFANQTEKDILLRSELDEIQAQNPGRFKCWYTLDTAPENWEYSQGFVNQEMIRDHLPPPQSDVLILMCGPPPMIHNQTQQRESWRRWKALSLCWWNSWEMESSRSRKSRA</sequence>
<evidence type="ECO:0000256" key="30">
    <source>
        <dbReference type="PIRSR" id="PIRSR601834-1"/>
    </source>
</evidence>
<dbReference type="PRINTS" id="PR00371">
    <property type="entry name" value="FPNCR"/>
</dbReference>
<dbReference type="GeneTree" id="ENSGT00940000153962"/>
<dbReference type="SUPFAM" id="SSF63380">
    <property type="entry name" value="Riboflavin synthase domain-like"/>
    <property type="match status" value="1"/>
</dbReference>
<comment type="similarity">
    <text evidence="2">Belongs to the flavoprotein pyridine nucleotide cytochrome reductase family.</text>
</comment>
<keyword evidence="12" id="KW-0752">Steroid biosynthesis</keyword>
<keyword evidence="8" id="KW-0152">Cholesterol biosynthesis</keyword>
<reference evidence="32 33" key="1">
    <citation type="journal article" date="2010" name="Nature">
        <title>The genome of a songbird.</title>
        <authorList>
            <person name="Warren W.C."/>
            <person name="Clayton D.F."/>
            <person name="Ellegren H."/>
            <person name="Arnold A.P."/>
            <person name="Hillier L.W."/>
            <person name="Kunstner A."/>
            <person name="Searle S."/>
            <person name="White S."/>
            <person name="Vilella A.J."/>
            <person name="Fairley S."/>
            <person name="Heger A."/>
            <person name="Kong L."/>
            <person name="Ponting C.P."/>
            <person name="Jarvis E.D."/>
            <person name="Mello C.V."/>
            <person name="Minx P."/>
            <person name="Lovell P."/>
            <person name="Velho T.A."/>
            <person name="Ferris M."/>
            <person name="Balakrishnan C.N."/>
            <person name="Sinha S."/>
            <person name="Blatti C."/>
            <person name="London S.E."/>
            <person name="Li Y."/>
            <person name="Lin Y.C."/>
            <person name="George J."/>
            <person name="Sweedler J."/>
            <person name="Southey B."/>
            <person name="Gunaratne P."/>
            <person name="Watson M."/>
            <person name="Nam K."/>
            <person name="Backstrom N."/>
            <person name="Smeds L."/>
            <person name="Nabholz B."/>
            <person name="Itoh Y."/>
            <person name="Whitney O."/>
            <person name="Pfenning A.R."/>
            <person name="Howard J."/>
            <person name="Volker M."/>
            <person name="Skinner B.M."/>
            <person name="Griffin D.K."/>
            <person name="Ye L."/>
            <person name="McLaren W.M."/>
            <person name="Flicek P."/>
            <person name="Quesada V."/>
            <person name="Velasco G."/>
            <person name="Lopez-Otin C."/>
            <person name="Puente X.S."/>
            <person name="Olender T."/>
            <person name="Lancet D."/>
            <person name="Smit A.F."/>
            <person name="Hubley R."/>
            <person name="Konkel M.K."/>
            <person name="Walker J.A."/>
            <person name="Batzer M.A."/>
            <person name="Gu W."/>
            <person name="Pollock D.D."/>
            <person name="Chen L."/>
            <person name="Cheng Z."/>
            <person name="Eichler E.E."/>
            <person name="Stapley J."/>
            <person name="Slate J."/>
            <person name="Ekblom R."/>
            <person name="Birkhead T."/>
            <person name="Burke T."/>
            <person name="Burt D."/>
            <person name="Scharff C."/>
            <person name="Adam I."/>
            <person name="Richard H."/>
            <person name="Sultan M."/>
            <person name="Soldatov A."/>
            <person name="Lehrach H."/>
            <person name="Edwards S.V."/>
            <person name="Yang S.P."/>
            <person name="Li X."/>
            <person name="Graves T."/>
            <person name="Fulton L."/>
            <person name="Nelson J."/>
            <person name="Chinwalla A."/>
            <person name="Hou S."/>
            <person name="Mardis E.R."/>
            <person name="Wilson R.K."/>
        </authorList>
    </citation>
    <scope>NUCLEOTIDE SEQUENCE [LARGE SCALE GENOMIC DNA]</scope>
</reference>
<dbReference type="GO" id="GO:0090524">
    <property type="term" value="F:cytochrome-b5 reductase activity, acting on NADH"/>
    <property type="evidence" value="ECO:0007669"/>
    <property type="project" value="UniProtKB-EC"/>
</dbReference>
<dbReference type="PRINTS" id="PR00406">
    <property type="entry name" value="CYTB5RDTASE"/>
</dbReference>
<evidence type="ECO:0000256" key="14">
    <source>
        <dbReference type="ARBA" id="ARBA00023002"/>
    </source>
</evidence>
<organism evidence="32 33">
    <name type="scientific">Taeniopygia guttata</name>
    <name type="common">Zebra finch</name>
    <name type="synonym">Poephila guttata</name>
    <dbReference type="NCBI Taxonomy" id="59729"/>
    <lineage>
        <taxon>Eukaryota</taxon>
        <taxon>Metazoa</taxon>
        <taxon>Chordata</taxon>
        <taxon>Craniata</taxon>
        <taxon>Vertebrata</taxon>
        <taxon>Euteleostomi</taxon>
        <taxon>Archelosauria</taxon>
        <taxon>Archosauria</taxon>
        <taxon>Dinosauria</taxon>
        <taxon>Saurischia</taxon>
        <taxon>Theropoda</taxon>
        <taxon>Coelurosauria</taxon>
        <taxon>Aves</taxon>
        <taxon>Neognathae</taxon>
        <taxon>Neoaves</taxon>
        <taxon>Telluraves</taxon>
        <taxon>Australaves</taxon>
        <taxon>Passeriformes</taxon>
        <taxon>Passeroidea</taxon>
        <taxon>Estrildidae</taxon>
        <taxon>Estrildinae</taxon>
        <taxon>Taeniopygia</taxon>
    </lineage>
</organism>
<comment type="subcellular location">
    <subcellularLocation>
        <location evidence="24">Endoplasmic reticulum membrane</location>
        <topology evidence="24">Lipid-anchor</topology>
        <orientation evidence="24">Cytoplasmic side</orientation>
    </subcellularLocation>
    <subcellularLocation>
        <location evidence="25">Mitochondrion outer membrane</location>
        <topology evidence="25">Lipid-anchor</topology>
        <orientation evidence="25">Cytoplasmic side</orientation>
    </subcellularLocation>
</comment>
<dbReference type="InterPro" id="IPR039261">
    <property type="entry name" value="FNR_nucleotide-bd"/>
</dbReference>
<protein>
    <recommendedName>
        <fullName evidence="26">NADH-cytochrome b5 reductase 3</fullName>
        <ecNumber evidence="3">1.6.2.2</ecNumber>
    </recommendedName>
    <alternativeName>
        <fullName evidence="27">Diaphorase-1</fullName>
    </alternativeName>
</protein>
<evidence type="ECO:0000256" key="16">
    <source>
        <dbReference type="ARBA" id="ARBA00023027"/>
    </source>
</evidence>
<keyword evidence="19" id="KW-0472">Membrane</keyword>
<dbReference type="GO" id="GO:0050421">
    <property type="term" value="F:nitrite reductase (NO-forming) activity"/>
    <property type="evidence" value="ECO:0007669"/>
    <property type="project" value="Ensembl"/>
</dbReference>
<keyword evidence="9" id="KW-1000">Mitochondrion outer membrane</keyword>
<evidence type="ECO:0000256" key="28">
    <source>
        <dbReference type="ARBA" id="ARBA00047026"/>
    </source>
</evidence>
<feature type="binding site" evidence="30">
    <location>
        <position position="240"/>
    </location>
    <ligand>
        <name>FAD</name>
        <dbReference type="ChEBI" id="CHEBI:57692"/>
    </ligand>
</feature>
<feature type="binding site" evidence="30">
    <location>
        <position position="207"/>
    </location>
    <ligand>
        <name>FAD</name>
        <dbReference type="ChEBI" id="CHEBI:57692"/>
    </ligand>
</feature>
<keyword evidence="18" id="KW-0496">Mitochondrion</keyword>
<evidence type="ECO:0000256" key="6">
    <source>
        <dbReference type="ARBA" id="ARBA00022553"/>
    </source>
</evidence>
<reference evidence="32" key="2">
    <citation type="submission" date="2025-08" db="UniProtKB">
        <authorList>
            <consortium name="Ensembl"/>
        </authorList>
    </citation>
    <scope>IDENTIFICATION</scope>
</reference>
<dbReference type="EC" id="1.6.2.2" evidence="3"/>
<feature type="binding site" evidence="30">
    <location>
        <position position="206"/>
    </location>
    <ligand>
        <name>FAD</name>
        <dbReference type="ChEBI" id="CHEBI:57692"/>
    </ligand>
</feature>
<dbReference type="Pfam" id="PF00970">
    <property type="entry name" value="FAD_binding_6"/>
    <property type="match status" value="1"/>
</dbReference>
<evidence type="ECO:0000256" key="24">
    <source>
        <dbReference type="ARBA" id="ARBA00037811"/>
    </source>
</evidence>
<keyword evidence="16" id="KW-0520">NAD</keyword>
<keyword evidence="5" id="KW-0153">Cholesterol metabolism</keyword>
<evidence type="ECO:0000256" key="5">
    <source>
        <dbReference type="ARBA" id="ARBA00022548"/>
    </source>
</evidence>
<keyword evidence="7 30" id="KW-0285">Flavoprotein</keyword>
<keyword evidence="17" id="KW-0443">Lipid metabolism</keyword>
<evidence type="ECO:0000256" key="26">
    <source>
        <dbReference type="ARBA" id="ARBA00039434"/>
    </source>
</evidence>
<dbReference type="GO" id="GO:0006695">
    <property type="term" value="P:cholesterol biosynthetic process"/>
    <property type="evidence" value="ECO:0007669"/>
    <property type="project" value="UniProtKB-KW"/>
</dbReference>
<evidence type="ECO:0000259" key="31">
    <source>
        <dbReference type="PROSITE" id="PS51384"/>
    </source>
</evidence>
<evidence type="ECO:0000256" key="29">
    <source>
        <dbReference type="ARBA" id="ARBA00047465"/>
    </source>
</evidence>
<keyword evidence="21" id="KW-0753">Steroid metabolism</keyword>
<evidence type="ECO:0000256" key="27">
    <source>
        <dbReference type="ARBA" id="ARBA00043234"/>
    </source>
</evidence>
<dbReference type="Gene3D" id="3.40.50.80">
    <property type="entry name" value="Nucleotide-binding domain of ferredoxin-NADP reductase (FNR) module"/>
    <property type="match status" value="1"/>
</dbReference>
<evidence type="ECO:0000256" key="13">
    <source>
        <dbReference type="ARBA" id="ARBA00022990"/>
    </source>
</evidence>
<dbReference type="InterPro" id="IPR001834">
    <property type="entry name" value="CBR-like"/>
</dbReference>
<evidence type="ECO:0000256" key="23">
    <source>
        <dbReference type="ARBA" id="ARBA00037417"/>
    </source>
</evidence>
<gene>
    <name evidence="32" type="primary">LOC100228774</name>
</gene>
<feature type="binding site" evidence="30">
    <location>
        <position position="228"/>
    </location>
    <ligand>
        <name>FAD</name>
        <dbReference type="ChEBI" id="CHEBI:57692"/>
    </ligand>
</feature>
<dbReference type="GO" id="GO:0006809">
    <property type="term" value="P:nitric oxide biosynthetic process"/>
    <property type="evidence" value="ECO:0007669"/>
    <property type="project" value="Ensembl"/>
</dbReference>
<dbReference type="HOGENOM" id="CLU_003827_9_2_1"/>
<keyword evidence="10" id="KW-0256">Endoplasmic reticulum</keyword>
<evidence type="ECO:0000256" key="3">
    <source>
        <dbReference type="ARBA" id="ARBA00012011"/>
    </source>
</evidence>
<dbReference type="GO" id="GO:0005789">
    <property type="term" value="C:endoplasmic reticulum membrane"/>
    <property type="evidence" value="ECO:0007669"/>
    <property type="project" value="UniProtKB-SubCell"/>
</dbReference>
<feature type="binding site" evidence="30">
    <location>
        <position position="208"/>
    </location>
    <ligand>
        <name>FAD</name>
        <dbReference type="ChEBI" id="CHEBI:57692"/>
    </ligand>
</feature>
<keyword evidence="33" id="KW-1185">Reference proteome</keyword>
<keyword evidence="15" id="KW-0756">Sterol biosynthesis</keyword>
<dbReference type="Ensembl" id="ENSTGUT00000012651.2">
    <property type="protein sequence ID" value="ENSTGUP00000012512.2"/>
    <property type="gene ID" value="ENSTGUG00000012143.2"/>
</dbReference>
<accession>H0ZPI0</accession>
<evidence type="ECO:0000256" key="10">
    <source>
        <dbReference type="ARBA" id="ARBA00022824"/>
    </source>
</evidence>
<reference evidence="32" key="3">
    <citation type="submission" date="2025-09" db="UniProtKB">
        <authorList>
            <consortium name="Ensembl"/>
        </authorList>
    </citation>
    <scope>IDENTIFICATION</scope>
</reference>
<comment type="cofactor">
    <cofactor evidence="1 30">
        <name>FAD</name>
        <dbReference type="ChEBI" id="CHEBI:57692"/>
    </cofactor>
</comment>
<keyword evidence="22" id="KW-0449">Lipoprotein</keyword>
<dbReference type="InParanoid" id="H0ZPI0"/>
<dbReference type="InterPro" id="IPR001709">
    <property type="entry name" value="Flavoprot_Pyr_Nucl_cyt_Rdtase"/>
</dbReference>
<evidence type="ECO:0000256" key="21">
    <source>
        <dbReference type="ARBA" id="ARBA00023221"/>
    </source>
</evidence>
<comment type="catalytic activity">
    <reaction evidence="29">
        <text>2 Fe(III)-[cytochrome b5] + NADH = 2 Fe(II)-[cytochrome b5] + NAD(+) + H(+)</text>
        <dbReference type="Rhea" id="RHEA:46680"/>
        <dbReference type="Rhea" id="RHEA-COMP:10438"/>
        <dbReference type="Rhea" id="RHEA-COMP:10439"/>
        <dbReference type="ChEBI" id="CHEBI:15378"/>
        <dbReference type="ChEBI" id="CHEBI:29033"/>
        <dbReference type="ChEBI" id="CHEBI:29034"/>
        <dbReference type="ChEBI" id="CHEBI:57540"/>
        <dbReference type="ChEBI" id="CHEBI:57945"/>
        <dbReference type="EC" id="1.6.2.2"/>
    </reaction>
    <physiologicalReaction direction="left-to-right" evidence="29">
        <dbReference type="Rhea" id="RHEA:46681"/>
    </physiologicalReaction>
</comment>
<dbReference type="Gene3D" id="2.40.30.10">
    <property type="entry name" value="Translation factors"/>
    <property type="match status" value="1"/>
</dbReference>
<feature type="binding site" evidence="30">
    <location>
        <position position="241"/>
    </location>
    <ligand>
        <name>FAD</name>
        <dbReference type="ChEBI" id="CHEBI:57692"/>
    </ligand>
</feature>
<feature type="binding site" evidence="30">
    <location>
        <position position="299"/>
    </location>
    <ligand>
        <name>FAD</name>
        <dbReference type="ChEBI" id="CHEBI:57692"/>
    </ligand>
</feature>
<evidence type="ECO:0000256" key="11">
    <source>
        <dbReference type="ARBA" id="ARBA00022827"/>
    </source>
</evidence>
<evidence type="ECO:0000256" key="22">
    <source>
        <dbReference type="ARBA" id="ARBA00023288"/>
    </source>
</evidence>
<evidence type="ECO:0000256" key="9">
    <source>
        <dbReference type="ARBA" id="ARBA00022787"/>
    </source>
</evidence>
<dbReference type="GO" id="GO:0071949">
    <property type="term" value="F:FAD binding"/>
    <property type="evidence" value="ECO:0007669"/>
    <property type="project" value="Ensembl"/>
</dbReference>
<dbReference type="PANTHER" id="PTHR19370:SF121">
    <property type="entry name" value="NADH-CYTOCHROME B5 REDUCTASE 3"/>
    <property type="match status" value="1"/>
</dbReference>
<dbReference type="SUPFAM" id="SSF52343">
    <property type="entry name" value="Ferredoxin reductase-like, C-terminal NADP-linked domain"/>
    <property type="match status" value="1"/>
</dbReference>
<keyword evidence="14" id="KW-0560">Oxidoreductase</keyword>
<evidence type="ECO:0000256" key="17">
    <source>
        <dbReference type="ARBA" id="ARBA00023098"/>
    </source>
</evidence>
<evidence type="ECO:0000256" key="20">
    <source>
        <dbReference type="ARBA" id="ARBA00023166"/>
    </source>
</evidence>
<dbReference type="GO" id="GO:0005741">
    <property type="term" value="C:mitochondrial outer membrane"/>
    <property type="evidence" value="ECO:0007669"/>
    <property type="project" value="UniProtKB-SubCell"/>
</dbReference>
<evidence type="ECO:0000256" key="12">
    <source>
        <dbReference type="ARBA" id="ARBA00022955"/>
    </source>
</evidence>
<evidence type="ECO:0000313" key="32">
    <source>
        <dbReference type="Ensembl" id="ENSTGUP00000012512.2"/>
    </source>
</evidence>
<dbReference type="Pfam" id="PF00175">
    <property type="entry name" value="NAD_binding_1"/>
    <property type="match status" value="1"/>
</dbReference>
<dbReference type="GO" id="GO:1903958">
    <property type="term" value="C:nitric-oxide synthase complex"/>
    <property type="evidence" value="ECO:0007669"/>
    <property type="project" value="Ensembl"/>
</dbReference>
<dbReference type="CDD" id="cd06183">
    <property type="entry name" value="cyt_b5_reduct_like"/>
    <property type="match status" value="1"/>
</dbReference>
<dbReference type="InterPro" id="IPR017938">
    <property type="entry name" value="Riboflavin_synthase-like_b-brl"/>
</dbReference>